<dbReference type="RefSeq" id="WP_134119055.1">
    <property type="nucleotide sequence ID" value="NZ_SOEG01000051.1"/>
</dbReference>
<keyword evidence="4" id="KW-1185">Reference proteome</keyword>
<gene>
    <name evidence="3" type="ORF">C7959_1512</name>
</gene>
<proteinExistence type="predicted"/>
<protein>
    <submittedName>
        <fullName evidence="3">SH3 domain-containing protein</fullName>
    </submittedName>
</protein>
<name>A0A4R8GGC8_9FIRM</name>
<dbReference type="EMBL" id="SOEG01000051">
    <property type="protein sequence ID" value="TDX44572.1"/>
    <property type="molecule type" value="Genomic_DNA"/>
</dbReference>
<evidence type="ECO:0000259" key="2">
    <source>
        <dbReference type="Pfam" id="PF08239"/>
    </source>
</evidence>
<sequence length="368" mass="43282">MKKVLVILLGLLILFTLSSRASHNTRQGYIIGKEVKLREGSNTDSKVKLLLDIGTKVEILERSRFKENNKNYTDYYYKVNFNDQKGWVFGEFIAKDNSLEEELNLRLDHYFNSSNLASEEAINTLLAYAEISSNPKLIDQGLRYIIKLKKQEIDKYRSDFKNIEEGIFAEFQTGFEQEEYTSIEDVLNNPQDNKLKESLEFIRNEGYRISIPEGSLLLEVDPDYLLAKFEAFISKGYAKFLKLQSREVNEHAGEDAAILISWDELAERLLSWEKLIDQYPNLKEIDLAKREYKSYLSLYLFGADNTPAFPYWDDYILREEARLSYERFLKENQDTAAYKIIKDYYEDAKNNGFKWDDDLNKFRDRIWG</sequence>
<feature type="chain" id="PRO_5020595410" evidence="1">
    <location>
        <begin position="22"/>
        <end position="368"/>
    </location>
</feature>
<accession>A0A4R8GGC8</accession>
<organism evidence="3 4">
    <name type="scientific">Orenia marismortui</name>
    <dbReference type="NCBI Taxonomy" id="46469"/>
    <lineage>
        <taxon>Bacteria</taxon>
        <taxon>Bacillati</taxon>
        <taxon>Bacillota</taxon>
        <taxon>Clostridia</taxon>
        <taxon>Halanaerobiales</taxon>
        <taxon>Halobacteroidaceae</taxon>
        <taxon>Orenia</taxon>
    </lineage>
</organism>
<reference evidence="3 4" key="1">
    <citation type="submission" date="2019-03" db="EMBL/GenBank/DDBJ databases">
        <title>Subsurface microbial communities from deep shales in Ohio and West Virginia, USA.</title>
        <authorList>
            <person name="Wrighton K."/>
        </authorList>
    </citation>
    <scope>NUCLEOTIDE SEQUENCE [LARGE SCALE GENOMIC DNA]</scope>
    <source>
        <strain evidence="3 4">MSL 6dP</strain>
    </source>
</reference>
<comment type="caution">
    <text evidence="3">The sequence shown here is derived from an EMBL/GenBank/DDBJ whole genome shotgun (WGS) entry which is preliminary data.</text>
</comment>
<dbReference type="AlphaFoldDB" id="A0A4R8GGC8"/>
<evidence type="ECO:0000256" key="1">
    <source>
        <dbReference type="SAM" id="SignalP"/>
    </source>
</evidence>
<feature type="domain" description="SH3b" evidence="2">
    <location>
        <begin position="34"/>
        <end position="93"/>
    </location>
</feature>
<dbReference type="Gene3D" id="2.30.30.40">
    <property type="entry name" value="SH3 Domains"/>
    <property type="match status" value="1"/>
</dbReference>
<dbReference type="Pfam" id="PF08239">
    <property type="entry name" value="SH3_3"/>
    <property type="match status" value="1"/>
</dbReference>
<evidence type="ECO:0000313" key="4">
    <source>
        <dbReference type="Proteomes" id="UP000295832"/>
    </source>
</evidence>
<dbReference type="STRING" id="926561.GCA_000379025_01428"/>
<evidence type="ECO:0000313" key="3">
    <source>
        <dbReference type="EMBL" id="TDX44572.1"/>
    </source>
</evidence>
<keyword evidence="1" id="KW-0732">Signal</keyword>
<feature type="signal peptide" evidence="1">
    <location>
        <begin position="1"/>
        <end position="21"/>
    </location>
</feature>
<dbReference type="InterPro" id="IPR003646">
    <property type="entry name" value="SH3-like_bac-type"/>
</dbReference>
<dbReference type="Proteomes" id="UP000295832">
    <property type="component" value="Unassembled WGS sequence"/>
</dbReference>